<dbReference type="Pfam" id="PF08378">
    <property type="entry name" value="NERD"/>
    <property type="match status" value="1"/>
</dbReference>
<organism evidence="3 4">
    <name type="scientific">Exiguobacterium indicum</name>
    <dbReference type="NCBI Taxonomy" id="296995"/>
    <lineage>
        <taxon>Bacteria</taxon>
        <taxon>Bacillati</taxon>
        <taxon>Bacillota</taxon>
        <taxon>Bacilli</taxon>
        <taxon>Bacillales</taxon>
        <taxon>Bacillales Family XII. Incertae Sedis</taxon>
        <taxon>Exiguobacterium</taxon>
    </lineage>
</organism>
<keyword evidence="1" id="KW-0812">Transmembrane</keyword>
<evidence type="ECO:0000313" key="4">
    <source>
        <dbReference type="Proteomes" id="UP000053797"/>
    </source>
</evidence>
<keyword evidence="1" id="KW-0472">Membrane</keyword>
<dbReference type="Proteomes" id="UP000053797">
    <property type="component" value="Unassembled WGS sequence"/>
</dbReference>
<evidence type="ECO:0000259" key="2">
    <source>
        <dbReference type="PROSITE" id="PS50965"/>
    </source>
</evidence>
<evidence type="ECO:0000313" key="3">
    <source>
        <dbReference type="EMBL" id="KSU49508.1"/>
    </source>
</evidence>
<gene>
    <name evidence="3" type="ORF">AS033_09070</name>
</gene>
<keyword evidence="1" id="KW-1133">Transmembrane helix</keyword>
<dbReference type="OrthoDB" id="5782056at2"/>
<name>A0A0V8GGW8_9BACL</name>
<feature type="transmembrane region" description="Helical" evidence="1">
    <location>
        <begin position="12"/>
        <end position="33"/>
    </location>
</feature>
<dbReference type="EMBL" id="LNQL01000002">
    <property type="protein sequence ID" value="KSU49508.1"/>
    <property type="molecule type" value="Genomic_DNA"/>
</dbReference>
<dbReference type="RefSeq" id="WP_058265266.1">
    <property type="nucleotide sequence ID" value="NZ_FMYN01000002.1"/>
</dbReference>
<dbReference type="InterPro" id="IPR011528">
    <property type="entry name" value="NERD"/>
</dbReference>
<accession>A0A0V8GGW8</accession>
<protein>
    <submittedName>
        <fullName evidence="3">NERD nuclease</fullName>
    </submittedName>
</protein>
<dbReference type="PROSITE" id="PS50965">
    <property type="entry name" value="NERD"/>
    <property type="match status" value="1"/>
</dbReference>
<comment type="caution">
    <text evidence="3">The sequence shown here is derived from an EMBL/GenBank/DDBJ whole genome shotgun (WGS) entry which is preliminary data.</text>
</comment>
<reference evidence="3 4" key="1">
    <citation type="journal article" date="2015" name="Int. J. Syst. Evol. Microbiol.">
        <title>Exiguobacterium enclense sp. nov., isolated from sediment.</title>
        <authorList>
            <person name="Dastager S.G."/>
            <person name="Mawlankar R."/>
            <person name="Sonalkar V.V."/>
            <person name="Thorat M.N."/>
            <person name="Mual P."/>
            <person name="Verma A."/>
            <person name="Krishnamurthi S."/>
            <person name="Tang S.K."/>
            <person name="Li W.J."/>
        </authorList>
    </citation>
    <scope>NUCLEOTIDE SEQUENCE [LARGE SCALE GENOMIC DNA]</scope>
    <source>
        <strain evidence="3 4">NIO-1109</strain>
    </source>
</reference>
<proteinExistence type="predicted"/>
<dbReference type="AlphaFoldDB" id="A0A0V8GGW8"/>
<feature type="domain" description="NERD" evidence="2">
    <location>
        <begin position="58"/>
        <end position="176"/>
    </location>
</feature>
<sequence>MDNVLVTFLPFLIQIGLIMVLFFFGTFGLFFFVKRSSYHSSRYYRLTREPFLRIVRDKGKWGEYLTTRQLDQVSGYGTYVLNTYLPRARGEGTTEIDVTFIHESGIYVLESKNYSGWIFGREQDRQWTQQFQNRFKQRFYNPIKQNEGHLKSMQRFLEGTDPALFHSLIVFSERCELKKITVDSAHVRVLKRNVLRKTIEQLATGKPLTPSQVDTIAGKLGVHSQVDRATQQAHIEGIRQRQAK</sequence>
<evidence type="ECO:0000256" key="1">
    <source>
        <dbReference type="SAM" id="Phobius"/>
    </source>
</evidence>